<protein>
    <submittedName>
        <fullName evidence="2">Uncharacterized protein</fullName>
    </submittedName>
</protein>
<feature type="compositionally biased region" description="Acidic residues" evidence="1">
    <location>
        <begin position="116"/>
        <end position="146"/>
    </location>
</feature>
<dbReference type="Proteomes" id="UP000678499">
    <property type="component" value="Unassembled WGS sequence"/>
</dbReference>
<dbReference type="AlphaFoldDB" id="A0A7R9BVL6"/>
<sequence length="153" mass="17798">MKSDFHEKRTEAMFNYVELVYKLARRGILDEDASQNIPTFPTVKQKIVDHFKRRMMHLTDLENNSVLARIAASVKWFQSVWAPNSRTKNKMFPRITAADFGITFQTSRKRKRCAEHDDDVPDSDDDDDDNDDNNDDDDDDYDDDDVVACNDAK</sequence>
<reference evidence="2" key="1">
    <citation type="submission" date="2020-11" db="EMBL/GenBank/DDBJ databases">
        <authorList>
            <person name="Tran Van P."/>
        </authorList>
    </citation>
    <scope>NUCLEOTIDE SEQUENCE</scope>
</reference>
<evidence type="ECO:0000313" key="3">
    <source>
        <dbReference type="Proteomes" id="UP000678499"/>
    </source>
</evidence>
<evidence type="ECO:0000256" key="1">
    <source>
        <dbReference type="SAM" id="MobiDB-lite"/>
    </source>
</evidence>
<feature type="region of interest" description="Disordered" evidence="1">
    <location>
        <begin position="108"/>
        <end position="153"/>
    </location>
</feature>
<dbReference type="InterPro" id="IPR016024">
    <property type="entry name" value="ARM-type_fold"/>
</dbReference>
<keyword evidence="3" id="KW-1185">Reference proteome</keyword>
<gene>
    <name evidence="2" type="ORF">NMOB1V02_LOCUS9678</name>
</gene>
<dbReference type="SUPFAM" id="SSF48371">
    <property type="entry name" value="ARM repeat"/>
    <property type="match status" value="1"/>
</dbReference>
<dbReference type="EMBL" id="OA885442">
    <property type="protein sequence ID" value="CAD7282046.1"/>
    <property type="molecule type" value="Genomic_DNA"/>
</dbReference>
<dbReference type="EMBL" id="CAJPEX010003405">
    <property type="protein sequence ID" value="CAG0922198.1"/>
    <property type="molecule type" value="Genomic_DNA"/>
</dbReference>
<organism evidence="2">
    <name type="scientific">Notodromas monacha</name>
    <dbReference type="NCBI Taxonomy" id="399045"/>
    <lineage>
        <taxon>Eukaryota</taxon>
        <taxon>Metazoa</taxon>
        <taxon>Ecdysozoa</taxon>
        <taxon>Arthropoda</taxon>
        <taxon>Crustacea</taxon>
        <taxon>Oligostraca</taxon>
        <taxon>Ostracoda</taxon>
        <taxon>Podocopa</taxon>
        <taxon>Podocopida</taxon>
        <taxon>Cypridocopina</taxon>
        <taxon>Cypridoidea</taxon>
        <taxon>Cyprididae</taxon>
        <taxon>Notodromas</taxon>
    </lineage>
</organism>
<accession>A0A7R9BVL6</accession>
<proteinExistence type="predicted"/>
<evidence type="ECO:0000313" key="2">
    <source>
        <dbReference type="EMBL" id="CAD7282046.1"/>
    </source>
</evidence>
<name>A0A7R9BVL6_9CRUS</name>